<comment type="caution">
    <text evidence="1">The sequence shown here is derived from an EMBL/GenBank/DDBJ whole genome shotgun (WGS) entry which is preliminary data.</text>
</comment>
<dbReference type="InterPro" id="IPR058870">
    <property type="entry name" value="YuzC"/>
</dbReference>
<dbReference type="Pfam" id="PF26344">
    <property type="entry name" value="YuzC"/>
    <property type="match status" value="1"/>
</dbReference>
<organism evidence="1 2">
    <name type="scientific">Priestia flexa</name>
    <dbReference type="NCBI Taxonomy" id="86664"/>
    <lineage>
        <taxon>Bacteria</taxon>
        <taxon>Bacillati</taxon>
        <taxon>Bacillota</taxon>
        <taxon>Bacilli</taxon>
        <taxon>Bacillales</taxon>
        <taxon>Bacillaceae</taxon>
        <taxon>Priestia</taxon>
    </lineage>
</organism>
<evidence type="ECO:0000313" key="1">
    <source>
        <dbReference type="EMBL" id="MBN8253936.1"/>
    </source>
</evidence>
<protein>
    <recommendedName>
        <fullName evidence="3">Inner spore coat protein</fullName>
    </recommendedName>
</protein>
<name>A0A8I1MKE8_9BACI</name>
<reference evidence="1" key="1">
    <citation type="submission" date="2020-12" db="EMBL/GenBank/DDBJ databases">
        <title>PHA producing bacteria isolated from mangrove.</title>
        <authorList>
            <person name="Zheng W."/>
            <person name="Yu S."/>
            <person name="Huang Y."/>
        </authorList>
    </citation>
    <scope>NUCLEOTIDE SEQUENCE</scope>
    <source>
        <strain evidence="1">GN22-4</strain>
    </source>
</reference>
<accession>A0A8I1MKE8</accession>
<proteinExistence type="predicted"/>
<dbReference type="Proteomes" id="UP000664578">
    <property type="component" value="Unassembled WGS sequence"/>
</dbReference>
<evidence type="ECO:0000313" key="2">
    <source>
        <dbReference type="Proteomes" id="UP000664578"/>
    </source>
</evidence>
<dbReference type="RefSeq" id="WP_206783179.1">
    <property type="nucleotide sequence ID" value="NZ_JAEMWV010000018.1"/>
</dbReference>
<evidence type="ECO:0008006" key="3">
    <source>
        <dbReference type="Google" id="ProtNLM"/>
    </source>
</evidence>
<dbReference type="AlphaFoldDB" id="A0A8I1MKE8"/>
<sequence>MYYYPYYDPYFQQRMNRQPQSPLVDTSIFSHSVSSLQKITLEANALLKKIAEPKFSQTLMTAAQAGNHIQVDNLIKSIGISTSVTAKYNPDGLLLIMPAQSQGEGCCTLTMFLRWGEFR</sequence>
<dbReference type="EMBL" id="JAEMWV010000018">
    <property type="protein sequence ID" value="MBN8253936.1"/>
    <property type="molecule type" value="Genomic_DNA"/>
</dbReference>
<gene>
    <name evidence="1" type="ORF">JF537_20630</name>
</gene>